<dbReference type="InterPro" id="IPR025110">
    <property type="entry name" value="AMP-bd_C"/>
</dbReference>
<dbReference type="Pfam" id="PF13193">
    <property type="entry name" value="AMP-binding_C"/>
    <property type="match status" value="1"/>
</dbReference>
<dbReference type="AlphaFoldDB" id="A0A6G5QPB5"/>
<dbReference type="PANTHER" id="PTHR43201:SF5">
    <property type="entry name" value="MEDIUM-CHAIN ACYL-COA LIGASE ACSF2, MITOCHONDRIAL"/>
    <property type="match status" value="1"/>
</dbReference>
<evidence type="ECO:0000256" key="1">
    <source>
        <dbReference type="ARBA" id="ARBA00006432"/>
    </source>
</evidence>
<dbReference type="InterPro" id="IPR000873">
    <property type="entry name" value="AMP-dep_synth/lig_dom"/>
</dbReference>
<evidence type="ECO:0000259" key="4">
    <source>
        <dbReference type="Pfam" id="PF13193"/>
    </source>
</evidence>
<dbReference type="Pfam" id="PF00501">
    <property type="entry name" value="AMP-binding"/>
    <property type="match status" value="1"/>
</dbReference>
<evidence type="ECO:0000313" key="6">
    <source>
        <dbReference type="Proteomes" id="UP000502377"/>
    </source>
</evidence>
<dbReference type="NCBIfam" id="NF005947">
    <property type="entry name" value="PRK08008.1"/>
    <property type="match status" value="1"/>
</dbReference>
<dbReference type="EMBL" id="CP012543">
    <property type="protein sequence ID" value="QCD47469.1"/>
    <property type="molecule type" value="Genomic_DNA"/>
</dbReference>
<organism evidence="5 6">
    <name type="scientific">Campylobacter rectus</name>
    <name type="common">Wolinella recta</name>
    <dbReference type="NCBI Taxonomy" id="203"/>
    <lineage>
        <taxon>Bacteria</taxon>
        <taxon>Pseudomonadati</taxon>
        <taxon>Campylobacterota</taxon>
        <taxon>Epsilonproteobacteria</taxon>
        <taxon>Campylobacterales</taxon>
        <taxon>Campylobacteraceae</taxon>
        <taxon>Campylobacter</taxon>
    </lineage>
</organism>
<dbReference type="GO" id="GO:0006631">
    <property type="term" value="P:fatty acid metabolic process"/>
    <property type="evidence" value="ECO:0007669"/>
    <property type="project" value="TreeGrafter"/>
</dbReference>
<dbReference type="Gene3D" id="3.30.300.30">
    <property type="match status" value="1"/>
</dbReference>
<feature type="domain" description="AMP-binding enzyme C-terminal" evidence="4">
    <location>
        <begin position="434"/>
        <end position="509"/>
    </location>
</feature>
<gene>
    <name evidence="5" type="primary">caiC</name>
    <name evidence="5" type="ORF">CRECT_1849</name>
</gene>
<evidence type="ECO:0000259" key="3">
    <source>
        <dbReference type="Pfam" id="PF00501"/>
    </source>
</evidence>
<dbReference type="PROSITE" id="PS00455">
    <property type="entry name" value="AMP_BINDING"/>
    <property type="match status" value="1"/>
</dbReference>
<evidence type="ECO:0000256" key="2">
    <source>
        <dbReference type="ARBA" id="ARBA00022598"/>
    </source>
</evidence>
<keyword evidence="2 5" id="KW-0436">Ligase</keyword>
<protein>
    <submittedName>
        <fullName evidence="5">Crotonobetaine/carnitine-CoA ligase</fullName>
        <ecNumber evidence="5">6.2.1.-</ecNumber>
    </submittedName>
</protein>
<feature type="domain" description="AMP-dependent synthetase/ligase" evidence="3">
    <location>
        <begin position="14"/>
        <end position="383"/>
    </location>
</feature>
<dbReference type="SUPFAM" id="SSF56801">
    <property type="entry name" value="Acetyl-CoA synthetase-like"/>
    <property type="match status" value="1"/>
</dbReference>
<sequence>MDMIGKKNLGAYFRELALTHADKTAIICEDAEGRISSLSYKNLDERISQTANLLKSLGVKKGEFVAIHLLNSIEYVLALMAIAKLGAIAVPINANYVYADALFIIQKTKPVAAITQGEFVKIYEEIEEKNYKFKNGIVLIKAQGSSRGHVDFDKEIKKQSTQLKEEEFSNLCPAEIIFTSGTSSFPKGVLITHYNLLFAGFYTSWQINLESSDIYLTAMPLWHIDAQCTVMMPTFSRGATLVILERFSARKFWDQILYHKATITECIPKMICTMMVQPVKANEKDHYLRQMLFYLGIAQKDMDDFLQRFGVKSVLSSYGMSETVVGLIGDRPSEKRKFPSIGRVGFCYEAKIVDKDGKELGANEKGEICVRGERGKTIFDGYFENTEATNKAIDKDGWLHTGDIGYFDEDEYFYFVDRDVNLIKVAGENVSSVEVETYLQTHDKIFEAAVIGVPDNFDNELIKACVVLKEGESLSEDEVKQYCAQGLAKFKVPSIVRFYSSLPKTCTEKVKKNVLRSEHLNENLK</sequence>
<evidence type="ECO:0000313" key="5">
    <source>
        <dbReference type="EMBL" id="QCD47469.1"/>
    </source>
</evidence>
<name>A0A6G5QPB5_CAMRE</name>
<dbReference type="EC" id="6.2.1.-" evidence="5"/>
<dbReference type="GO" id="GO:0031956">
    <property type="term" value="F:medium-chain fatty acid-CoA ligase activity"/>
    <property type="evidence" value="ECO:0007669"/>
    <property type="project" value="TreeGrafter"/>
</dbReference>
<dbReference type="PANTHER" id="PTHR43201">
    <property type="entry name" value="ACYL-COA SYNTHETASE"/>
    <property type="match status" value="1"/>
</dbReference>
<proteinExistence type="inferred from homology"/>
<dbReference type="InterPro" id="IPR020845">
    <property type="entry name" value="AMP-binding_CS"/>
</dbReference>
<dbReference type="InterPro" id="IPR042099">
    <property type="entry name" value="ANL_N_sf"/>
</dbReference>
<reference evidence="5 6" key="1">
    <citation type="submission" date="2016-07" db="EMBL/GenBank/DDBJ databases">
        <title>Comparative genomics of the Campylobacter concisus group.</title>
        <authorList>
            <person name="Miller W.G."/>
            <person name="Yee E."/>
            <person name="Chapman M.H."/>
            <person name="Huynh S."/>
            <person name="Bono J.L."/>
            <person name="On S.L.W."/>
            <person name="StLeger J."/>
            <person name="Foster G."/>
            <person name="Parker C.T."/>
        </authorList>
    </citation>
    <scope>NUCLEOTIDE SEQUENCE [LARGE SCALE GENOMIC DNA]</scope>
    <source>
        <strain evidence="5 6">ATCC 33238</strain>
    </source>
</reference>
<comment type="similarity">
    <text evidence="1">Belongs to the ATP-dependent AMP-binding enzyme family.</text>
</comment>
<dbReference type="Proteomes" id="UP000502377">
    <property type="component" value="Chromosome"/>
</dbReference>
<dbReference type="Gene3D" id="3.40.50.12780">
    <property type="entry name" value="N-terminal domain of ligase-like"/>
    <property type="match status" value="1"/>
</dbReference>
<dbReference type="RefSeq" id="WP_004318541.1">
    <property type="nucleotide sequence ID" value="NZ_CP012543.1"/>
</dbReference>
<accession>A0A6G5QPB5</accession>
<dbReference type="KEGG" id="crx:CRECT_1849"/>
<dbReference type="InterPro" id="IPR045851">
    <property type="entry name" value="AMP-bd_C_sf"/>
</dbReference>